<sequence>MNLNKKIEDHAESKLKFLMDSETVSKDKHYKLGVWLHGEYRNKLARAAGRKPS</sequence>
<reference evidence="1 2" key="1">
    <citation type="journal article" date="2013" name="Genome Announc.">
        <title>Draft Genome Sequence of the Methanotrophic Gammaproteobacterium Methyloglobulus morosus DSM 22980 Strain KoM1.</title>
        <authorList>
            <person name="Poehlein A."/>
            <person name="Deutzmann J.S."/>
            <person name="Daniel R."/>
            <person name="Simeonova D.D."/>
        </authorList>
    </citation>
    <scope>NUCLEOTIDE SEQUENCE [LARGE SCALE GENOMIC DNA]</scope>
    <source>
        <strain evidence="1 2">KoM1</strain>
    </source>
</reference>
<dbReference type="EMBL" id="AYLO01000025">
    <property type="protein sequence ID" value="ESS73376.1"/>
    <property type="molecule type" value="Genomic_DNA"/>
</dbReference>
<evidence type="ECO:0000313" key="1">
    <source>
        <dbReference type="EMBL" id="ESS73376.1"/>
    </source>
</evidence>
<evidence type="ECO:0000313" key="2">
    <source>
        <dbReference type="Proteomes" id="UP000017842"/>
    </source>
</evidence>
<keyword evidence="2" id="KW-1185">Reference proteome</keyword>
<dbReference type="Proteomes" id="UP000017842">
    <property type="component" value="Unassembled WGS sequence"/>
</dbReference>
<dbReference type="STRING" id="1116472.MGMO_25c00540"/>
<dbReference type="AlphaFoldDB" id="V5E1E3"/>
<protein>
    <submittedName>
        <fullName evidence="1">Uncharacterized protein</fullName>
    </submittedName>
</protein>
<accession>V5E1E3</accession>
<name>V5E1E3_9GAMM</name>
<comment type="caution">
    <text evidence="1">The sequence shown here is derived from an EMBL/GenBank/DDBJ whole genome shotgun (WGS) entry which is preliminary data.</text>
</comment>
<proteinExistence type="predicted"/>
<organism evidence="1 2">
    <name type="scientific">Methyloglobulus morosus KoM1</name>
    <dbReference type="NCBI Taxonomy" id="1116472"/>
    <lineage>
        <taxon>Bacteria</taxon>
        <taxon>Pseudomonadati</taxon>
        <taxon>Pseudomonadota</taxon>
        <taxon>Gammaproteobacteria</taxon>
        <taxon>Methylococcales</taxon>
        <taxon>Methylococcaceae</taxon>
        <taxon>Methyloglobulus</taxon>
    </lineage>
</organism>
<gene>
    <name evidence="1" type="ORF">MGMO_25c00540</name>
</gene>